<evidence type="ECO:0000256" key="3">
    <source>
        <dbReference type="ARBA" id="ARBA00022692"/>
    </source>
</evidence>
<keyword evidence="8" id="KW-1185">Reference proteome</keyword>
<dbReference type="RefSeq" id="WP_015300139.1">
    <property type="nucleotide sequence ID" value="NC_019964.1"/>
</dbReference>
<accession>L0IB57</accession>
<evidence type="ECO:0000313" key="7">
    <source>
        <dbReference type="EMBL" id="AGB15471.1"/>
    </source>
</evidence>
<dbReference type="AlphaFoldDB" id="L0IB57"/>
<sequence>MSDFVDIVWIAFIAQLLALPGEKGQLVIASLATRYNPYMVVAGAATAFGGWTVIEILLGSALEGALPAGYLDAITAGLFVVFAVWILYASSGNETSDAETNGADTAGDIATTDGGVQASASPHTDGGHTGSRLESVVPEGYRGFGPAFSLMVVGEFGDKTQLVTIGLAAQYGVTSAIWIGEMLAIVPVSLATALLIDRSAHRVDRTWLHRIAAGIFLLFALDIVASYTIGVSFLPL</sequence>
<dbReference type="GO" id="GO:0016020">
    <property type="term" value="C:membrane"/>
    <property type="evidence" value="ECO:0007669"/>
    <property type="project" value="UniProtKB-SubCell"/>
</dbReference>
<feature type="transmembrane region" description="Helical" evidence="6">
    <location>
        <begin position="40"/>
        <end position="58"/>
    </location>
</feature>
<dbReference type="GO" id="GO:0046873">
    <property type="term" value="F:metal ion transmembrane transporter activity"/>
    <property type="evidence" value="ECO:0007669"/>
    <property type="project" value="InterPro"/>
</dbReference>
<dbReference type="Proteomes" id="UP000010846">
    <property type="component" value="Chromosome"/>
</dbReference>
<dbReference type="GeneID" id="14375101"/>
<evidence type="ECO:0000256" key="2">
    <source>
        <dbReference type="ARBA" id="ARBA00009190"/>
    </source>
</evidence>
<dbReference type="KEGG" id="hru:Halru_0847"/>
<protein>
    <submittedName>
        <fullName evidence="7">Putative membrane protein</fullName>
    </submittedName>
</protein>
<dbReference type="PANTHER" id="PTHR12608">
    <property type="entry name" value="TRANSMEMBRANE PROTEIN HTP-1 RELATED"/>
    <property type="match status" value="1"/>
</dbReference>
<organism evidence="7 8">
    <name type="scientific">Halovivax ruber (strain DSM 18193 / JCM 13892 / XH-70)</name>
    <dbReference type="NCBI Taxonomy" id="797302"/>
    <lineage>
        <taxon>Archaea</taxon>
        <taxon>Methanobacteriati</taxon>
        <taxon>Methanobacteriota</taxon>
        <taxon>Stenosarchaea group</taxon>
        <taxon>Halobacteria</taxon>
        <taxon>Halobacteriales</taxon>
        <taxon>Natrialbaceae</taxon>
        <taxon>Halovivax</taxon>
    </lineage>
</organism>
<keyword evidence="4 6" id="KW-1133">Transmembrane helix</keyword>
<feature type="transmembrane region" description="Helical" evidence="6">
    <location>
        <begin position="70"/>
        <end position="88"/>
    </location>
</feature>
<reference evidence="7" key="1">
    <citation type="submission" date="2011-09" db="EMBL/GenBank/DDBJ databases">
        <title>Complete sequence of Halovivax ruber XH-70.</title>
        <authorList>
            <consortium name="US DOE Joint Genome Institute"/>
            <person name="Lucas S."/>
            <person name="Han J."/>
            <person name="Lapidus A."/>
            <person name="Cheng J.-F."/>
            <person name="Goodwin L."/>
            <person name="Pitluck S."/>
            <person name="Peters L."/>
            <person name="Mikhailova N."/>
            <person name="Davenport K."/>
            <person name="Detter J.C."/>
            <person name="Han C."/>
            <person name="Tapia R."/>
            <person name="Land M."/>
            <person name="Hauser L."/>
            <person name="Kyrpides N."/>
            <person name="Ivanova N."/>
            <person name="Pagani I."/>
            <person name="Sproer C."/>
            <person name="Anderson I."/>
            <person name="Woyke T."/>
        </authorList>
    </citation>
    <scope>NUCLEOTIDE SEQUENCE</scope>
    <source>
        <strain evidence="7">XH-70</strain>
    </source>
</reference>
<comment type="subcellular location">
    <subcellularLocation>
        <location evidence="1">Membrane</location>
        <topology evidence="1">Multi-pass membrane protein</topology>
    </subcellularLocation>
</comment>
<gene>
    <name evidence="7" type="ordered locus">Halru_0847</name>
</gene>
<feature type="transmembrane region" description="Helical" evidence="6">
    <location>
        <begin position="176"/>
        <end position="196"/>
    </location>
</feature>
<name>L0IB57_HALRX</name>
<evidence type="ECO:0000256" key="6">
    <source>
        <dbReference type="SAM" id="Phobius"/>
    </source>
</evidence>
<dbReference type="InterPro" id="IPR001727">
    <property type="entry name" value="GDT1-like"/>
</dbReference>
<dbReference type="HOGENOM" id="CLU_1207596_0_0_2"/>
<evidence type="ECO:0000256" key="1">
    <source>
        <dbReference type="ARBA" id="ARBA00004141"/>
    </source>
</evidence>
<evidence type="ECO:0000313" key="8">
    <source>
        <dbReference type="Proteomes" id="UP000010846"/>
    </source>
</evidence>
<evidence type="ECO:0000256" key="4">
    <source>
        <dbReference type="ARBA" id="ARBA00022989"/>
    </source>
</evidence>
<dbReference type="Pfam" id="PF01169">
    <property type="entry name" value="GDT1"/>
    <property type="match status" value="2"/>
</dbReference>
<comment type="similarity">
    <text evidence="2">Belongs to the GDT1 family.</text>
</comment>
<dbReference type="OrthoDB" id="85362at2157"/>
<evidence type="ECO:0000256" key="5">
    <source>
        <dbReference type="ARBA" id="ARBA00023136"/>
    </source>
</evidence>
<dbReference type="eggNOG" id="arCOG03458">
    <property type="taxonomic scope" value="Archaea"/>
</dbReference>
<dbReference type="PANTHER" id="PTHR12608:SF1">
    <property type="entry name" value="TRANSMEMBRANE PROTEIN 165"/>
    <property type="match status" value="1"/>
</dbReference>
<keyword evidence="3 6" id="KW-0812">Transmembrane</keyword>
<keyword evidence="5 6" id="KW-0472">Membrane</keyword>
<proteinExistence type="inferred from homology"/>
<feature type="transmembrane region" description="Helical" evidence="6">
    <location>
        <begin position="208"/>
        <end position="234"/>
    </location>
</feature>
<dbReference type="EMBL" id="CP003050">
    <property type="protein sequence ID" value="AGB15471.1"/>
    <property type="molecule type" value="Genomic_DNA"/>
</dbReference>